<feature type="domain" description="Heavy metal binding" evidence="4">
    <location>
        <begin position="51"/>
        <end position="77"/>
    </location>
</feature>
<dbReference type="Gene3D" id="6.10.140.730">
    <property type="match status" value="1"/>
</dbReference>
<dbReference type="GO" id="GO:0046914">
    <property type="term" value="F:transition metal ion binding"/>
    <property type="evidence" value="ECO:0007669"/>
    <property type="project" value="TreeGrafter"/>
</dbReference>
<evidence type="ECO:0000256" key="1">
    <source>
        <dbReference type="ARBA" id="ARBA00009477"/>
    </source>
</evidence>
<evidence type="ECO:0000259" key="4">
    <source>
        <dbReference type="Pfam" id="PF19335"/>
    </source>
</evidence>
<dbReference type="InterPro" id="IPR058792">
    <property type="entry name" value="Beta-barrel_RND_2"/>
</dbReference>
<feature type="region of interest" description="Disordered" evidence="3">
    <location>
        <begin position="511"/>
        <end position="544"/>
    </location>
</feature>
<comment type="similarity">
    <text evidence="1">Belongs to the membrane fusion protein (MFP) (TC 8.A.1) family.</text>
</comment>
<dbReference type="GO" id="GO:0015679">
    <property type="term" value="P:plasma membrane copper ion transport"/>
    <property type="evidence" value="ECO:0007669"/>
    <property type="project" value="TreeGrafter"/>
</dbReference>
<name>A0AAE4ANW3_9BACT</name>
<evidence type="ECO:0000313" key="9">
    <source>
        <dbReference type="Proteomes" id="UP001238163"/>
    </source>
</evidence>
<organism evidence="8 9">
    <name type="scientific">Oligosphaera ethanolica</name>
    <dbReference type="NCBI Taxonomy" id="760260"/>
    <lineage>
        <taxon>Bacteria</taxon>
        <taxon>Pseudomonadati</taxon>
        <taxon>Lentisphaerota</taxon>
        <taxon>Oligosphaeria</taxon>
        <taxon>Oligosphaerales</taxon>
        <taxon>Oligosphaeraceae</taxon>
        <taxon>Oligosphaera</taxon>
    </lineage>
</organism>
<sequence>MKKKKIISTLVLLVFLVAVALAGYLTGRNDFLRRLSESPVTGSPVLAAPQVWICSMHPQIRLSGPGRCPICEMPLIPSDSSAQDSGEIPSLQLSAQALAMARVETTPVERRELTHALRAVGKISYNESSLATVTARVNGYAERLFVDLTGIEIKAGDHLLEIYSPELITAQQEMLIALGTANQRLGSSLVESSRHKLRRWGLTEEQIDSLATKKQIAERVTIYSPITGTVLAKMVVKNSSFREGDVLYRVANLDVVWAYVDVYEYDLPWIRYGQTVKLTAEALPGQEYAGRVSFVLPVVNELTRTIQVPVYIVNPDHALKPGMFVSVTIQSLLQADGQAAPTGVEGQFTCPMHPQVLNRSEGECPHCGMSLVLIPGAAKAPAEPTAARDKPKYACPMGCEGDKTYSEQGNCPVCEMKLTAVKSPSSLSSGGLLVIPASAVLDCGSRQLVYVEKKHGLFESREVVLGPRAEGFYPILRGLTEGERVVTRGGFLIDSQFQISGRPSLLYPGGLTGDLPTGPKPGANTGMGGVSDHPAAEPAHHEHK</sequence>
<evidence type="ECO:0000259" key="5">
    <source>
        <dbReference type="Pfam" id="PF25919"/>
    </source>
</evidence>
<dbReference type="Gene3D" id="2.40.30.170">
    <property type="match status" value="1"/>
</dbReference>
<feature type="domain" description="CusB-like barrel-sandwich hybrid" evidence="5">
    <location>
        <begin position="131"/>
        <end position="251"/>
    </location>
</feature>
<dbReference type="EMBL" id="JAUSVL010000001">
    <property type="protein sequence ID" value="MDQ0289318.1"/>
    <property type="molecule type" value="Genomic_DNA"/>
</dbReference>
<comment type="caution">
    <text evidence="8">The sequence shown here is derived from an EMBL/GenBank/DDBJ whole genome shotgun (WGS) entry which is preliminary data.</text>
</comment>
<evidence type="ECO:0000313" key="8">
    <source>
        <dbReference type="EMBL" id="MDQ0289318.1"/>
    </source>
</evidence>
<evidence type="ECO:0000256" key="3">
    <source>
        <dbReference type="SAM" id="MobiDB-lite"/>
    </source>
</evidence>
<dbReference type="AlphaFoldDB" id="A0AAE4ANW3"/>
<dbReference type="Gene3D" id="2.40.420.20">
    <property type="match status" value="1"/>
</dbReference>
<dbReference type="RefSeq" id="WP_307260738.1">
    <property type="nucleotide sequence ID" value="NZ_JAUSVL010000001.1"/>
</dbReference>
<feature type="compositionally biased region" description="Basic and acidic residues" evidence="3">
    <location>
        <begin position="534"/>
        <end position="544"/>
    </location>
</feature>
<feature type="domain" description="CusB-like beta-barrel" evidence="6">
    <location>
        <begin position="256"/>
        <end position="330"/>
    </location>
</feature>
<dbReference type="GO" id="GO:0030288">
    <property type="term" value="C:outer membrane-bounded periplasmic space"/>
    <property type="evidence" value="ECO:0007669"/>
    <property type="project" value="TreeGrafter"/>
</dbReference>
<dbReference type="PANTHER" id="PTHR30097:SF15">
    <property type="entry name" value="CATION EFFLUX SYSTEM PROTEIN CUSB"/>
    <property type="match status" value="1"/>
</dbReference>
<dbReference type="FunFam" id="2.40.30.170:FF:000010">
    <property type="entry name" value="Efflux RND transporter periplasmic adaptor subunit"/>
    <property type="match status" value="1"/>
</dbReference>
<dbReference type="InterPro" id="IPR058790">
    <property type="entry name" value="BSH_CusB"/>
</dbReference>
<proteinExistence type="inferred from homology"/>
<accession>A0AAE4ANW3</accession>
<dbReference type="Pfam" id="PF19335">
    <property type="entry name" value="HMBD"/>
    <property type="match status" value="3"/>
</dbReference>
<keyword evidence="9" id="KW-1185">Reference proteome</keyword>
<keyword evidence="2" id="KW-0813">Transport</keyword>
<dbReference type="Pfam" id="PF25919">
    <property type="entry name" value="BSH_CusB"/>
    <property type="match status" value="1"/>
</dbReference>
<protein>
    <submittedName>
        <fullName evidence="8">Cu(I)/Ag(I) efflux system membrane fusion protein</fullName>
    </submittedName>
</protein>
<dbReference type="Proteomes" id="UP001238163">
    <property type="component" value="Unassembled WGS sequence"/>
</dbReference>
<feature type="domain" description="Heavy metal binding" evidence="4">
    <location>
        <begin position="392"/>
        <end position="420"/>
    </location>
</feature>
<evidence type="ECO:0000259" key="7">
    <source>
        <dbReference type="Pfam" id="PF25975"/>
    </source>
</evidence>
<feature type="compositionally biased region" description="Low complexity" evidence="3">
    <location>
        <begin position="511"/>
        <end position="522"/>
    </location>
</feature>
<feature type="domain" description="Heavy metal binding" evidence="4">
    <location>
        <begin position="348"/>
        <end position="372"/>
    </location>
</feature>
<gene>
    <name evidence="8" type="ORF">J3R75_001425</name>
</gene>
<dbReference type="SUPFAM" id="SSF111369">
    <property type="entry name" value="HlyD-like secretion proteins"/>
    <property type="match status" value="1"/>
</dbReference>
<dbReference type="PANTHER" id="PTHR30097">
    <property type="entry name" value="CATION EFFLUX SYSTEM PROTEIN CUSB"/>
    <property type="match status" value="1"/>
</dbReference>
<feature type="domain" description="CzcB-like C-terminal circularly permuted SH3-like" evidence="7">
    <location>
        <begin position="434"/>
        <end position="493"/>
    </location>
</feature>
<dbReference type="GO" id="GO:0060003">
    <property type="term" value="P:copper ion export"/>
    <property type="evidence" value="ECO:0007669"/>
    <property type="project" value="TreeGrafter"/>
</dbReference>
<reference evidence="8" key="1">
    <citation type="submission" date="2023-07" db="EMBL/GenBank/DDBJ databases">
        <title>Genomic Encyclopedia of Type Strains, Phase IV (KMG-IV): sequencing the most valuable type-strain genomes for metagenomic binning, comparative biology and taxonomic classification.</title>
        <authorList>
            <person name="Goeker M."/>
        </authorList>
    </citation>
    <scope>NUCLEOTIDE SEQUENCE</scope>
    <source>
        <strain evidence="8">DSM 24202</strain>
    </source>
</reference>
<dbReference type="Pfam" id="PF25954">
    <property type="entry name" value="Beta-barrel_RND_2"/>
    <property type="match status" value="1"/>
</dbReference>
<evidence type="ECO:0000259" key="6">
    <source>
        <dbReference type="Pfam" id="PF25954"/>
    </source>
</evidence>
<dbReference type="InterPro" id="IPR058649">
    <property type="entry name" value="CzcB_C"/>
</dbReference>
<dbReference type="InterPro" id="IPR045800">
    <property type="entry name" value="HMBD"/>
</dbReference>
<dbReference type="InterPro" id="IPR051909">
    <property type="entry name" value="MFP_Cation_Efflux"/>
</dbReference>
<evidence type="ECO:0000256" key="2">
    <source>
        <dbReference type="ARBA" id="ARBA00022448"/>
    </source>
</evidence>
<dbReference type="Pfam" id="PF25975">
    <property type="entry name" value="CzcB_C"/>
    <property type="match status" value="1"/>
</dbReference>